<reference evidence="2" key="1">
    <citation type="submission" date="2021-03" db="EMBL/GenBank/DDBJ databases">
        <title>Draft genome sequence of rust myrtle Austropuccinia psidii MF-1, a brazilian biotype.</title>
        <authorList>
            <person name="Quecine M.C."/>
            <person name="Pachon D.M.R."/>
            <person name="Bonatelli M.L."/>
            <person name="Correr F.H."/>
            <person name="Franceschini L.M."/>
            <person name="Leite T.F."/>
            <person name="Margarido G.R.A."/>
            <person name="Almeida C.A."/>
            <person name="Ferrarezi J.A."/>
            <person name="Labate C.A."/>
        </authorList>
    </citation>
    <scope>NUCLEOTIDE SEQUENCE</scope>
    <source>
        <strain evidence="2">MF-1</strain>
    </source>
</reference>
<proteinExistence type="predicted"/>
<protein>
    <submittedName>
        <fullName evidence="2">Uncharacterized protein</fullName>
    </submittedName>
</protein>
<accession>A0A9Q3JPZ0</accession>
<feature type="region of interest" description="Disordered" evidence="1">
    <location>
        <begin position="82"/>
        <end position="142"/>
    </location>
</feature>
<dbReference type="EMBL" id="AVOT02077756">
    <property type="protein sequence ID" value="MBW0565629.1"/>
    <property type="molecule type" value="Genomic_DNA"/>
</dbReference>
<feature type="region of interest" description="Disordered" evidence="1">
    <location>
        <begin position="49"/>
        <end position="69"/>
    </location>
</feature>
<organism evidence="2 3">
    <name type="scientific">Austropuccinia psidii MF-1</name>
    <dbReference type="NCBI Taxonomy" id="1389203"/>
    <lineage>
        <taxon>Eukaryota</taxon>
        <taxon>Fungi</taxon>
        <taxon>Dikarya</taxon>
        <taxon>Basidiomycota</taxon>
        <taxon>Pucciniomycotina</taxon>
        <taxon>Pucciniomycetes</taxon>
        <taxon>Pucciniales</taxon>
        <taxon>Sphaerophragmiaceae</taxon>
        <taxon>Austropuccinia</taxon>
    </lineage>
</organism>
<name>A0A9Q3JPZ0_9BASI</name>
<evidence type="ECO:0000256" key="1">
    <source>
        <dbReference type="SAM" id="MobiDB-lite"/>
    </source>
</evidence>
<sequence length="142" mass="16190">MKKEGMINIVTEYTLKTHQPQIFPRLPRDCLLTSTMCVGSMKNAITAKKFGRVSPEQDPEDESIGDNGMDYGKSIILEYSDEYESNNDVGNTQYKSKAAKDRKGKQKANEEDFEADNMELNEEYGRETFAGGLTEEEWNAWQ</sequence>
<evidence type="ECO:0000313" key="3">
    <source>
        <dbReference type="Proteomes" id="UP000765509"/>
    </source>
</evidence>
<dbReference type="Proteomes" id="UP000765509">
    <property type="component" value="Unassembled WGS sequence"/>
</dbReference>
<gene>
    <name evidence="2" type="ORF">O181_105344</name>
</gene>
<dbReference type="AlphaFoldDB" id="A0A9Q3JPZ0"/>
<keyword evidence="3" id="KW-1185">Reference proteome</keyword>
<comment type="caution">
    <text evidence="2">The sequence shown here is derived from an EMBL/GenBank/DDBJ whole genome shotgun (WGS) entry which is preliminary data.</text>
</comment>
<feature type="compositionally biased region" description="Acidic residues" evidence="1">
    <location>
        <begin position="111"/>
        <end position="122"/>
    </location>
</feature>
<feature type="compositionally biased region" description="Polar residues" evidence="1">
    <location>
        <begin position="86"/>
        <end position="95"/>
    </location>
</feature>
<evidence type="ECO:0000313" key="2">
    <source>
        <dbReference type="EMBL" id="MBW0565629.1"/>
    </source>
</evidence>